<reference evidence="2" key="1">
    <citation type="submission" date="2022-03" db="EMBL/GenBank/DDBJ databases">
        <authorList>
            <person name="Tunstrom K."/>
        </authorList>
    </citation>
    <scope>NUCLEOTIDE SEQUENCE</scope>
</reference>
<organism evidence="2 3">
    <name type="scientific">Euphydryas editha</name>
    <name type="common">Edith's checkerspot</name>
    <dbReference type="NCBI Taxonomy" id="104508"/>
    <lineage>
        <taxon>Eukaryota</taxon>
        <taxon>Metazoa</taxon>
        <taxon>Ecdysozoa</taxon>
        <taxon>Arthropoda</taxon>
        <taxon>Hexapoda</taxon>
        <taxon>Insecta</taxon>
        <taxon>Pterygota</taxon>
        <taxon>Neoptera</taxon>
        <taxon>Endopterygota</taxon>
        <taxon>Lepidoptera</taxon>
        <taxon>Glossata</taxon>
        <taxon>Ditrysia</taxon>
        <taxon>Papilionoidea</taxon>
        <taxon>Nymphalidae</taxon>
        <taxon>Nymphalinae</taxon>
        <taxon>Euphydryas</taxon>
    </lineage>
</organism>
<evidence type="ECO:0000313" key="2">
    <source>
        <dbReference type="EMBL" id="CAH2095651.1"/>
    </source>
</evidence>
<sequence>MGCRKSKVSTHEGFIEYVKNEDKAELCVQEHKDLINKKKKVTFSASTAAEFGDCQNENEGLLRSQSRRFTNTNGTQRDIDQS</sequence>
<gene>
    <name evidence="2" type="ORF">EEDITHA_LOCUS11078</name>
</gene>
<accession>A0AAU9U9D6</accession>
<protein>
    <submittedName>
        <fullName evidence="2">Uncharacterized protein</fullName>
    </submittedName>
</protein>
<keyword evidence="3" id="KW-1185">Reference proteome</keyword>
<evidence type="ECO:0000313" key="3">
    <source>
        <dbReference type="Proteomes" id="UP001153954"/>
    </source>
</evidence>
<dbReference type="EMBL" id="CAKOGL010000015">
    <property type="protein sequence ID" value="CAH2095651.1"/>
    <property type="molecule type" value="Genomic_DNA"/>
</dbReference>
<comment type="caution">
    <text evidence="2">The sequence shown here is derived from an EMBL/GenBank/DDBJ whole genome shotgun (WGS) entry which is preliminary data.</text>
</comment>
<dbReference type="AlphaFoldDB" id="A0AAU9U9D6"/>
<feature type="region of interest" description="Disordered" evidence="1">
    <location>
        <begin position="62"/>
        <end position="82"/>
    </location>
</feature>
<evidence type="ECO:0000256" key="1">
    <source>
        <dbReference type="SAM" id="MobiDB-lite"/>
    </source>
</evidence>
<feature type="compositionally biased region" description="Polar residues" evidence="1">
    <location>
        <begin position="62"/>
        <end position="76"/>
    </location>
</feature>
<dbReference type="Proteomes" id="UP001153954">
    <property type="component" value="Unassembled WGS sequence"/>
</dbReference>
<proteinExistence type="predicted"/>
<name>A0AAU9U9D6_EUPED</name>